<dbReference type="EMBL" id="NIDF01000016">
    <property type="protein sequence ID" value="TYJ57062.1"/>
    <property type="molecule type" value="Genomic_DNA"/>
</dbReference>
<comment type="caution">
    <text evidence="1">The sequence shown here is derived from an EMBL/GenBank/DDBJ whole genome shotgun (WGS) entry which is preliminary data.</text>
</comment>
<evidence type="ECO:0000313" key="2">
    <source>
        <dbReference type="Proteomes" id="UP000322245"/>
    </source>
</evidence>
<sequence>MSGATATSNASSSSAPVIQDKMDYPSLAEGHAEPSMAHVKVVGLGVNVYGLKEACEQQKPLTMMIAAHGRMNSQKNMKYFAQGILGEVAKKDETDKKRNLVVVTLDQRNHGERIVDKTANLSFGQNPRHLIDMAATIQGGVHDIQLLMDFLPAYLFPHGELTVEEWVITGISLGGHVTWKLLHDDPRVQIGIPIIGLPFESLPKYLGARALNNGLTWGPPTYPPSLQRMIEPFRDPTLEQKAYSGKKILTMHGKEDKLVPFGQGEGDIKQIENWAEHGTEKGGICAIDVQDNVGHVCTIQMLKKAAEWTWRYALVDEEVGADNEVEKRGALKEFFGKGNL</sequence>
<organism evidence="1 2">
    <name type="scientific">Cryptococcus floricola</name>
    <dbReference type="NCBI Taxonomy" id="2591691"/>
    <lineage>
        <taxon>Eukaryota</taxon>
        <taxon>Fungi</taxon>
        <taxon>Dikarya</taxon>
        <taxon>Basidiomycota</taxon>
        <taxon>Agaricomycotina</taxon>
        <taxon>Tremellomycetes</taxon>
        <taxon>Tremellales</taxon>
        <taxon>Cryptococcaceae</taxon>
        <taxon>Cryptococcus</taxon>
    </lineage>
</organism>
<dbReference type="AlphaFoldDB" id="A0A5D3B1V0"/>
<dbReference type="PANTHER" id="PTHR47381">
    <property type="entry name" value="ALPHA/BETA-HYDROLASES SUPERFAMILY PROTEIN"/>
    <property type="match status" value="1"/>
</dbReference>
<dbReference type="Gene3D" id="3.40.50.1820">
    <property type="entry name" value="alpha/beta hydrolase"/>
    <property type="match status" value="1"/>
</dbReference>
<proteinExistence type="predicted"/>
<dbReference type="SUPFAM" id="SSF53474">
    <property type="entry name" value="alpha/beta-Hydrolases"/>
    <property type="match status" value="1"/>
</dbReference>
<keyword evidence="2" id="KW-1185">Reference proteome</keyword>
<dbReference type="PANTHER" id="PTHR47381:SF3">
    <property type="entry name" value="ALPHA_BETA-HYDROLASES SUPERFAMILY PROTEIN"/>
    <property type="match status" value="1"/>
</dbReference>
<protein>
    <recommendedName>
        <fullName evidence="3">AB hydrolase-1 domain-containing protein</fullName>
    </recommendedName>
</protein>
<gene>
    <name evidence="1" type="ORF">B9479_002163</name>
</gene>
<evidence type="ECO:0000313" key="1">
    <source>
        <dbReference type="EMBL" id="TYJ57062.1"/>
    </source>
</evidence>
<accession>A0A5D3B1V0</accession>
<evidence type="ECO:0008006" key="3">
    <source>
        <dbReference type="Google" id="ProtNLM"/>
    </source>
</evidence>
<dbReference type="InterPro" id="IPR029058">
    <property type="entry name" value="AB_hydrolase_fold"/>
</dbReference>
<reference evidence="1 2" key="1">
    <citation type="submission" date="2017-05" db="EMBL/GenBank/DDBJ databases">
        <title>The Genome Sequence of Tsuchiyaea wingfieldii DSM 27421.</title>
        <authorList>
            <person name="Cuomo C."/>
            <person name="Passer A."/>
            <person name="Billmyre B."/>
            <person name="Heitman J."/>
        </authorList>
    </citation>
    <scope>NUCLEOTIDE SEQUENCE [LARGE SCALE GENOMIC DNA]</scope>
    <source>
        <strain evidence="1 2">DSM 27421</strain>
    </source>
</reference>
<name>A0A5D3B1V0_9TREE</name>
<dbReference type="Proteomes" id="UP000322245">
    <property type="component" value="Unassembled WGS sequence"/>
</dbReference>